<name>A0AAP1TNN7_9GAMM</name>
<gene>
    <name evidence="2" type="ORF">RXA29_14050</name>
</gene>
<dbReference type="AlphaFoldDB" id="A0AAP1TNN7"/>
<reference evidence="2" key="1">
    <citation type="submission" date="2023-10" db="EMBL/GenBank/DDBJ databases">
        <title>Clonality and diversity in the soft rot Dickeya solani phytopathogen.</title>
        <authorList>
            <person name="Pedron J."/>
            <person name="Van Gijsegem F."/>
            <person name="Portier P."/>
            <person name="Taghouti G."/>
        </authorList>
    </citation>
    <scope>NUCLEOTIDE SEQUENCE</scope>
    <source>
        <strain evidence="2">CFBP5647</strain>
    </source>
</reference>
<evidence type="ECO:0008006" key="4">
    <source>
        <dbReference type="Google" id="ProtNLM"/>
    </source>
</evidence>
<feature type="transmembrane region" description="Helical" evidence="1">
    <location>
        <begin position="92"/>
        <end position="112"/>
    </location>
</feature>
<keyword evidence="1" id="KW-1133">Transmembrane helix</keyword>
<keyword evidence="1" id="KW-0812">Transmembrane</keyword>
<organism evidence="2 3">
    <name type="scientific">Dickeya solani</name>
    <dbReference type="NCBI Taxonomy" id="1089444"/>
    <lineage>
        <taxon>Bacteria</taxon>
        <taxon>Pseudomonadati</taxon>
        <taxon>Pseudomonadota</taxon>
        <taxon>Gammaproteobacteria</taxon>
        <taxon>Enterobacterales</taxon>
        <taxon>Pectobacteriaceae</taxon>
        <taxon>Dickeya</taxon>
    </lineage>
</organism>
<sequence length="167" mass="18715">MLEIVTGMPAWVIVLLVSTTFYCISFCFEKEVSIKLLLLIPGCFMIFSIISILQQGNILVSGLVWLLGCILGGIVAKRIFSPQAYSLGRKEGTVTVPGTYSIITIFLLYFPLRYYIGYRQAIAIDHTLSAPMILLLAISSGGIVGFFTLRSYVIFWRYKKLNIKRIA</sequence>
<evidence type="ECO:0000313" key="3">
    <source>
        <dbReference type="Proteomes" id="UP001304423"/>
    </source>
</evidence>
<protein>
    <recommendedName>
        <fullName evidence="4">DUF1453 domain-containing protein</fullName>
    </recommendedName>
</protein>
<feature type="transmembrane region" description="Helical" evidence="1">
    <location>
        <begin position="6"/>
        <end position="24"/>
    </location>
</feature>
<accession>A0AAP1TNN7</accession>
<feature type="transmembrane region" description="Helical" evidence="1">
    <location>
        <begin position="59"/>
        <end position="80"/>
    </location>
</feature>
<evidence type="ECO:0000313" key="2">
    <source>
        <dbReference type="EMBL" id="WOA51058.1"/>
    </source>
</evidence>
<evidence type="ECO:0000256" key="1">
    <source>
        <dbReference type="SAM" id="Phobius"/>
    </source>
</evidence>
<proteinExistence type="predicted"/>
<feature type="transmembrane region" description="Helical" evidence="1">
    <location>
        <begin position="132"/>
        <end position="155"/>
    </location>
</feature>
<dbReference type="RefSeq" id="WP_022634128.1">
    <property type="nucleotide sequence ID" value="NZ_CP017454.1"/>
</dbReference>
<dbReference type="EMBL" id="CP136339">
    <property type="protein sequence ID" value="WOA51058.1"/>
    <property type="molecule type" value="Genomic_DNA"/>
</dbReference>
<dbReference type="Proteomes" id="UP001304423">
    <property type="component" value="Chromosome"/>
</dbReference>
<keyword evidence="1" id="KW-0472">Membrane</keyword>
<dbReference type="GeneID" id="43517235"/>
<feature type="transmembrane region" description="Helical" evidence="1">
    <location>
        <begin position="36"/>
        <end position="53"/>
    </location>
</feature>